<organism evidence="2 3">
    <name type="scientific">Rhizophagus irregularis</name>
    <dbReference type="NCBI Taxonomy" id="588596"/>
    <lineage>
        <taxon>Eukaryota</taxon>
        <taxon>Fungi</taxon>
        <taxon>Fungi incertae sedis</taxon>
        <taxon>Mucoromycota</taxon>
        <taxon>Glomeromycotina</taxon>
        <taxon>Glomeromycetes</taxon>
        <taxon>Glomerales</taxon>
        <taxon>Glomeraceae</taxon>
        <taxon>Rhizophagus</taxon>
    </lineage>
</organism>
<feature type="region of interest" description="Disordered" evidence="1">
    <location>
        <begin position="66"/>
        <end position="93"/>
    </location>
</feature>
<proteinExistence type="predicted"/>
<name>A0A2N1M2H9_9GLOM</name>
<accession>A0A2N1M2H9</accession>
<dbReference type="Proteomes" id="UP000233469">
    <property type="component" value="Unassembled WGS sequence"/>
</dbReference>
<reference evidence="2 3" key="2">
    <citation type="submission" date="2017-10" db="EMBL/GenBank/DDBJ databases">
        <title>Extensive intraspecific genome diversity in a model arbuscular mycorrhizal fungus.</title>
        <authorList>
            <person name="Chen E.C.H."/>
            <person name="Morin E."/>
            <person name="Baudet D."/>
            <person name="Noel J."/>
            <person name="Ndikumana S."/>
            <person name="Charron P."/>
            <person name="St-Onge C."/>
            <person name="Giorgi J."/>
            <person name="Grigoriev I.V."/>
            <person name="Roux C."/>
            <person name="Martin F.M."/>
            <person name="Corradi N."/>
        </authorList>
    </citation>
    <scope>NUCLEOTIDE SEQUENCE [LARGE SCALE GENOMIC DNA]</scope>
    <source>
        <strain evidence="2 3">C2</strain>
    </source>
</reference>
<evidence type="ECO:0000313" key="2">
    <source>
        <dbReference type="EMBL" id="PKK55823.1"/>
    </source>
</evidence>
<dbReference type="AlphaFoldDB" id="A0A2N1M2H9"/>
<feature type="compositionally biased region" description="Basic and acidic residues" evidence="1">
    <location>
        <begin position="83"/>
        <end position="93"/>
    </location>
</feature>
<reference evidence="2 3" key="1">
    <citation type="submission" date="2016-04" db="EMBL/GenBank/DDBJ databases">
        <title>Genome analyses suggest a sexual origin of heterokaryosis in a supposedly ancient asexual fungus.</title>
        <authorList>
            <person name="Ropars J."/>
            <person name="Sedzielewska K."/>
            <person name="Noel J."/>
            <person name="Charron P."/>
            <person name="Farinelli L."/>
            <person name="Marton T."/>
            <person name="Kruger M."/>
            <person name="Pelin A."/>
            <person name="Brachmann A."/>
            <person name="Corradi N."/>
        </authorList>
    </citation>
    <scope>NUCLEOTIDE SEQUENCE [LARGE SCALE GENOMIC DNA]</scope>
    <source>
        <strain evidence="2 3">C2</strain>
    </source>
</reference>
<evidence type="ECO:0000313" key="3">
    <source>
        <dbReference type="Proteomes" id="UP000233469"/>
    </source>
</evidence>
<gene>
    <name evidence="2" type="ORF">RhiirC2_801427</name>
</gene>
<dbReference type="VEuPathDB" id="FungiDB:FUN_006527"/>
<comment type="caution">
    <text evidence="2">The sequence shown here is derived from an EMBL/GenBank/DDBJ whole genome shotgun (WGS) entry which is preliminary data.</text>
</comment>
<evidence type="ECO:0000256" key="1">
    <source>
        <dbReference type="SAM" id="MobiDB-lite"/>
    </source>
</evidence>
<protein>
    <submittedName>
        <fullName evidence="2">Uncharacterized protein</fullName>
    </submittedName>
</protein>
<sequence length="93" mass="10812">MRLRAKNKELKQKLEMANKELLDLQALNQLIIAINEEFGRENDKLYKKVGQYETLQKPLKIDFDSISSEDDDGAKNNKTNNLRGKEVDLKNFT</sequence>
<dbReference type="EMBL" id="LLXL01006763">
    <property type="protein sequence ID" value="PKK55823.1"/>
    <property type="molecule type" value="Genomic_DNA"/>
</dbReference>